<keyword evidence="2" id="KW-1185">Reference proteome</keyword>
<gene>
    <name evidence="1" type="ordered locus">Aboo_1070</name>
</gene>
<organism evidence="1 2">
    <name type="scientific">Aciduliprofundum boonei (strain DSM 19572 / T469)</name>
    <dbReference type="NCBI Taxonomy" id="439481"/>
    <lineage>
        <taxon>Archaea</taxon>
        <taxon>Methanobacteriati</taxon>
        <taxon>Thermoplasmatota</taxon>
        <taxon>DHVE2 group</taxon>
        <taxon>Candidatus Aciduliprofundum</taxon>
    </lineage>
</organism>
<dbReference type="GeneID" id="8828027"/>
<evidence type="ECO:0000313" key="1">
    <source>
        <dbReference type="EMBL" id="ADD08879.1"/>
    </source>
</evidence>
<keyword evidence="1" id="KW-0378">Hydrolase</keyword>
<proteinExistence type="predicted"/>
<sequence length="81" mass="9422">MKKSRVYKLEILWSTGDLTESRITETEKELIEEYGSLYILTKYELEGEPNARPVSYQVWDKEDNPLIPIDTQPRVEESASA</sequence>
<dbReference type="RefSeq" id="WP_012997320.1">
    <property type="nucleotide sequence ID" value="NC_013926.1"/>
</dbReference>
<dbReference type="GO" id="GO:0016787">
    <property type="term" value="F:hydrolase activity"/>
    <property type="evidence" value="ECO:0007669"/>
    <property type="project" value="UniProtKB-KW"/>
</dbReference>
<dbReference type="Proteomes" id="UP000001400">
    <property type="component" value="Chromosome"/>
</dbReference>
<dbReference type="KEGG" id="abi:Aboo_1070"/>
<dbReference type="EMBL" id="CP001941">
    <property type="protein sequence ID" value="ADD08879.1"/>
    <property type="molecule type" value="Genomic_DNA"/>
</dbReference>
<protein>
    <submittedName>
        <fullName evidence="1">Glycoside hydrolase family 5 domain protein</fullName>
    </submittedName>
</protein>
<reference evidence="1" key="1">
    <citation type="submission" date="2010-02" db="EMBL/GenBank/DDBJ databases">
        <title>Complete sequence of Aciduliprofundum boonei T469.</title>
        <authorList>
            <consortium name="US DOE Joint Genome Institute"/>
            <person name="Lucas S."/>
            <person name="Copeland A."/>
            <person name="Lapidus A."/>
            <person name="Cheng J.-F."/>
            <person name="Bruce D."/>
            <person name="Goodwin L."/>
            <person name="Pitluck S."/>
            <person name="Saunders E."/>
            <person name="Detter J.C."/>
            <person name="Han C."/>
            <person name="Tapia R."/>
            <person name="Land M."/>
            <person name="Hauser L."/>
            <person name="Kyrpides N."/>
            <person name="Mikhailova N."/>
            <person name="Flores G."/>
            <person name="Reysenbach A.-L."/>
            <person name="Woyke T."/>
        </authorList>
    </citation>
    <scope>NUCLEOTIDE SEQUENCE</scope>
    <source>
        <strain evidence="1">T469</strain>
    </source>
</reference>
<name>D3T9V0_ACIB4</name>
<dbReference type="HOGENOM" id="CLU_2597489_0_0_2"/>
<dbReference type="AlphaFoldDB" id="D3T9V0"/>
<evidence type="ECO:0000313" key="2">
    <source>
        <dbReference type="Proteomes" id="UP000001400"/>
    </source>
</evidence>
<accession>D3T9V0</accession>